<sequence>MKLNRIFISSILLCSLWFNSVLKAQTITVLQQDKPTSIRGLSVVDDNTAWISGSKGYMAKTNDGGKTWSWQQIKGYEKSDFRDIEAFNDKEAVIMSSGTPSLILKTIDGGQTWQEKYRKTDTTYFLDAMDFADNLHGYILGDPINNKFLLLETKNGGETWNESNNAPNALPGEASFAASGTCLRVSDKEAIYIVSGGSNARLISLQPHNNQWQYSNLPLTHGKSSEGAFSISIGQNTGIIVGGDYASDKKTDSVATIQPVHPALTFTPPQTGPAGFQSSVEHIKSGMFLSTGTPGSNITTNGGQTWKQIDNTSFNVCRKAKHGKLVLLAGNSGKIAVLKL</sequence>
<evidence type="ECO:0000256" key="2">
    <source>
        <dbReference type="ARBA" id="ARBA00023276"/>
    </source>
</evidence>
<keyword evidence="3" id="KW-0732">Signal</keyword>
<dbReference type="AlphaFoldDB" id="A0AAE6MJ51"/>
<name>A0AAE6MJ51_9SPHI</name>
<evidence type="ECO:0000259" key="4">
    <source>
        <dbReference type="Pfam" id="PF14870"/>
    </source>
</evidence>
<gene>
    <name evidence="5" type="ORF">DIU31_015685</name>
    <name evidence="6" type="ORF">J3L21_11800</name>
</gene>
<keyword evidence="8" id="KW-1185">Reference proteome</keyword>
<keyword evidence="1" id="KW-0602">Photosynthesis</keyword>
<evidence type="ECO:0000256" key="1">
    <source>
        <dbReference type="ARBA" id="ARBA00022531"/>
    </source>
</evidence>
<keyword evidence="2" id="KW-0604">Photosystem II</keyword>
<proteinExistence type="predicted"/>
<evidence type="ECO:0000313" key="7">
    <source>
        <dbReference type="Proteomes" id="UP000250557"/>
    </source>
</evidence>
<protein>
    <submittedName>
        <fullName evidence="5">Oxidoreductase</fullName>
    </submittedName>
</protein>
<organism evidence="5 7">
    <name type="scientific">Mucilaginibacter rubeus</name>
    <dbReference type="NCBI Taxonomy" id="2027860"/>
    <lineage>
        <taxon>Bacteria</taxon>
        <taxon>Pseudomonadati</taxon>
        <taxon>Bacteroidota</taxon>
        <taxon>Sphingobacteriia</taxon>
        <taxon>Sphingobacteriales</taxon>
        <taxon>Sphingobacteriaceae</taxon>
        <taxon>Mucilaginibacter</taxon>
    </lineage>
</organism>
<evidence type="ECO:0000313" key="5">
    <source>
        <dbReference type="EMBL" id="QEM04882.1"/>
    </source>
</evidence>
<dbReference type="EMBL" id="CP071880">
    <property type="protein sequence ID" value="QTE52600.1"/>
    <property type="molecule type" value="Genomic_DNA"/>
</dbReference>
<accession>A0AAE6MJ51</accession>
<dbReference type="Gene3D" id="2.130.10.10">
    <property type="entry name" value="YVTN repeat-like/Quinoprotein amine dehydrogenase"/>
    <property type="match status" value="1"/>
</dbReference>
<dbReference type="Proteomes" id="UP000663940">
    <property type="component" value="Chromosome"/>
</dbReference>
<dbReference type="GO" id="GO:0015979">
    <property type="term" value="P:photosynthesis"/>
    <property type="evidence" value="ECO:0007669"/>
    <property type="project" value="UniProtKB-KW"/>
</dbReference>
<reference evidence="6 8" key="2">
    <citation type="submission" date="2021-03" db="EMBL/GenBank/DDBJ databases">
        <title>Mucilaginibacter strains isolated from gold and copper mining confer multi heavy-metal resistance.</title>
        <authorList>
            <person name="Li Y."/>
        </authorList>
    </citation>
    <scope>NUCLEOTIDE SEQUENCE [LARGE SCALE GENOMIC DNA]</scope>
    <source>
        <strain evidence="6 8">P2-4</strain>
    </source>
</reference>
<dbReference type="Pfam" id="PF14870">
    <property type="entry name" value="PSII_BNR"/>
    <property type="match status" value="1"/>
</dbReference>
<dbReference type="Proteomes" id="UP000250557">
    <property type="component" value="Chromosome"/>
</dbReference>
<dbReference type="PANTHER" id="PTHR47199">
    <property type="entry name" value="PHOTOSYSTEM II STABILITY/ASSEMBLY FACTOR HCF136, CHLOROPLASTIC"/>
    <property type="match status" value="1"/>
</dbReference>
<feature type="signal peptide" evidence="3">
    <location>
        <begin position="1"/>
        <end position="24"/>
    </location>
</feature>
<dbReference type="PANTHER" id="PTHR47199:SF2">
    <property type="entry name" value="PHOTOSYSTEM II STABILITY_ASSEMBLY FACTOR HCF136, CHLOROPLASTIC"/>
    <property type="match status" value="1"/>
</dbReference>
<dbReference type="GO" id="GO:0009523">
    <property type="term" value="C:photosystem II"/>
    <property type="evidence" value="ECO:0007669"/>
    <property type="project" value="UniProtKB-KW"/>
</dbReference>
<evidence type="ECO:0000256" key="3">
    <source>
        <dbReference type="SAM" id="SignalP"/>
    </source>
</evidence>
<dbReference type="SUPFAM" id="SSF50939">
    <property type="entry name" value="Sialidases"/>
    <property type="match status" value="1"/>
</dbReference>
<dbReference type="EMBL" id="CP043451">
    <property type="protein sequence ID" value="QEM04882.1"/>
    <property type="molecule type" value="Genomic_DNA"/>
</dbReference>
<feature type="chain" id="PRO_5041920805" evidence="3">
    <location>
        <begin position="25"/>
        <end position="340"/>
    </location>
</feature>
<dbReference type="RefSeq" id="WP_112654215.1">
    <property type="nucleotide sequence ID" value="NZ_CP043451.1"/>
</dbReference>
<reference evidence="5 7" key="1">
    <citation type="submission" date="2019-08" db="EMBL/GenBank/DDBJ databases">
        <title>Comparative genome analysis confer to the adaptation heavy metal polluted environment.</title>
        <authorList>
            <person name="Li Y."/>
        </authorList>
    </citation>
    <scope>NUCLEOTIDE SEQUENCE [LARGE SCALE GENOMIC DNA]</scope>
    <source>
        <strain evidence="5 7">P2</strain>
    </source>
</reference>
<dbReference type="InterPro" id="IPR015943">
    <property type="entry name" value="WD40/YVTN_repeat-like_dom_sf"/>
</dbReference>
<dbReference type="InterPro" id="IPR036278">
    <property type="entry name" value="Sialidase_sf"/>
</dbReference>
<feature type="domain" description="Photosynthesis system II assembly factor Ycf48/Hcf136-like" evidence="4">
    <location>
        <begin position="38"/>
        <end position="114"/>
    </location>
</feature>
<evidence type="ECO:0000313" key="8">
    <source>
        <dbReference type="Proteomes" id="UP000663940"/>
    </source>
</evidence>
<evidence type="ECO:0000313" key="6">
    <source>
        <dbReference type="EMBL" id="QTE52600.1"/>
    </source>
</evidence>
<dbReference type="InterPro" id="IPR028203">
    <property type="entry name" value="PSII_CF48-like_dom"/>
</dbReference>